<sequence>METIEFDYDFDGSLHLDNVLGDYFFSPSTGLYVFNHPLIVDDKI</sequence>
<dbReference type="EMBL" id="LAZR01010582">
    <property type="protein sequence ID" value="KKM66192.1"/>
    <property type="molecule type" value="Genomic_DNA"/>
</dbReference>
<protein>
    <submittedName>
        <fullName evidence="1">Uncharacterized protein</fullName>
    </submittedName>
</protein>
<proteinExistence type="predicted"/>
<organism evidence="1">
    <name type="scientific">marine sediment metagenome</name>
    <dbReference type="NCBI Taxonomy" id="412755"/>
    <lineage>
        <taxon>unclassified sequences</taxon>
        <taxon>metagenomes</taxon>
        <taxon>ecological metagenomes</taxon>
    </lineage>
</organism>
<reference evidence="1" key="1">
    <citation type="journal article" date="2015" name="Nature">
        <title>Complex archaea that bridge the gap between prokaryotes and eukaryotes.</title>
        <authorList>
            <person name="Spang A."/>
            <person name="Saw J.H."/>
            <person name="Jorgensen S.L."/>
            <person name="Zaremba-Niedzwiedzka K."/>
            <person name="Martijn J."/>
            <person name="Lind A.E."/>
            <person name="van Eijk R."/>
            <person name="Schleper C."/>
            <person name="Guy L."/>
            <person name="Ettema T.J."/>
        </authorList>
    </citation>
    <scope>NUCLEOTIDE SEQUENCE</scope>
</reference>
<gene>
    <name evidence="1" type="ORF">LCGC14_1483670</name>
</gene>
<comment type="caution">
    <text evidence="1">The sequence shown here is derived from an EMBL/GenBank/DDBJ whole genome shotgun (WGS) entry which is preliminary data.</text>
</comment>
<accession>A0A0F9MAK9</accession>
<dbReference type="AlphaFoldDB" id="A0A0F9MAK9"/>
<name>A0A0F9MAK9_9ZZZZ</name>
<evidence type="ECO:0000313" key="1">
    <source>
        <dbReference type="EMBL" id="KKM66192.1"/>
    </source>
</evidence>